<evidence type="ECO:0000313" key="3">
    <source>
        <dbReference type="Proteomes" id="UP000238479"/>
    </source>
</evidence>
<dbReference type="Pfam" id="PF14111">
    <property type="entry name" value="DUF4283"/>
    <property type="match status" value="1"/>
</dbReference>
<gene>
    <name evidence="2" type="ORF">RchiOBHm_Chr2g0161811</name>
</gene>
<evidence type="ECO:0000259" key="1">
    <source>
        <dbReference type="Pfam" id="PF14111"/>
    </source>
</evidence>
<proteinExistence type="predicted"/>
<dbReference type="STRING" id="74649.A0A2P6S2V2"/>
<comment type="caution">
    <text evidence="2">The sequence shown here is derived from an EMBL/GenBank/DDBJ whole genome shotgun (WGS) entry which is preliminary data.</text>
</comment>
<feature type="domain" description="DUF4283" evidence="1">
    <location>
        <begin position="4"/>
        <end position="72"/>
    </location>
</feature>
<dbReference type="EMBL" id="PDCK01000040">
    <property type="protein sequence ID" value="PRQ53014.1"/>
    <property type="molecule type" value="Genomic_DNA"/>
</dbReference>
<accession>A0A2P6S2V2</accession>
<dbReference type="InterPro" id="IPR025558">
    <property type="entry name" value="DUF4283"/>
</dbReference>
<dbReference type="AlphaFoldDB" id="A0A2P6S2V2"/>
<reference evidence="2 3" key="1">
    <citation type="journal article" date="2018" name="Nat. Genet.">
        <title>The Rosa genome provides new insights in the design of modern roses.</title>
        <authorList>
            <person name="Bendahmane M."/>
        </authorList>
    </citation>
    <scope>NUCLEOTIDE SEQUENCE [LARGE SCALE GENOMIC DNA]</scope>
    <source>
        <strain evidence="3">cv. Old Blush</strain>
    </source>
</reference>
<name>A0A2P6S2V2_ROSCH</name>
<evidence type="ECO:0000313" key="2">
    <source>
        <dbReference type="EMBL" id="PRQ53014.1"/>
    </source>
</evidence>
<sequence length="117" mass="13230">MVGKLLTTREFKVRSFLGMFRSAWRVNGTLQVEEAEGGRVLFTFSDPTDQARVWRGAPWGFNHFHVALAKYDGVIPIEKVPLVKSSYWITLQGVPPAFRSERVMTRIGYTFGGFSGD</sequence>
<keyword evidence="3" id="KW-1185">Reference proteome</keyword>
<protein>
    <recommendedName>
        <fullName evidence="1">DUF4283 domain-containing protein</fullName>
    </recommendedName>
</protein>
<dbReference type="Gramene" id="PRQ53014">
    <property type="protein sequence ID" value="PRQ53014"/>
    <property type="gene ID" value="RchiOBHm_Chr2g0161811"/>
</dbReference>
<dbReference type="Proteomes" id="UP000238479">
    <property type="component" value="Chromosome 2"/>
</dbReference>
<organism evidence="2 3">
    <name type="scientific">Rosa chinensis</name>
    <name type="common">China rose</name>
    <dbReference type="NCBI Taxonomy" id="74649"/>
    <lineage>
        <taxon>Eukaryota</taxon>
        <taxon>Viridiplantae</taxon>
        <taxon>Streptophyta</taxon>
        <taxon>Embryophyta</taxon>
        <taxon>Tracheophyta</taxon>
        <taxon>Spermatophyta</taxon>
        <taxon>Magnoliopsida</taxon>
        <taxon>eudicotyledons</taxon>
        <taxon>Gunneridae</taxon>
        <taxon>Pentapetalae</taxon>
        <taxon>rosids</taxon>
        <taxon>fabids</taxon>
        <taxon>Rosales</taxon>
        <taxon>Rosaceae</taxon>
        <taxon>Rosoideae</taxon>
        <taxon>Rosoideae incertae sedis</taxon>
        <taxon>Rosa</taxon>
    </lineage>
</organism>